<keyword evidence="1" id="KW-0812">Transmembrane</keyword>
<evidence type="ECO:0000256" key="1">
    <source>
        <dbReference type="SAM" id="Phobius"/>
    </source>
</evidence>
<dbReference type="Proteomes" id="UP001412067">
    <property type="component" value="Unassembled WGS sequence"/>
</dbReference>
<protein>
    <submittedName>
        <fullName evidence="2">Uncharacterized protein</fullName>
    </submittedName>
</protein>
<proteinExistence type="predicted"/>
<comment type="caution">
    <text evidence="2">The sequence shown here is derived from an EMBL/GenBank/DDBJ whole genome shotgun (WGS) entry which is preliminary data.</text>
</comment>
<evidence type="ECO:0000313" key="3">
    <source>
        <dbReference type="Proteomes" id="UP001412067"/>
    </source>
</evidence>
<sequence length="58" mass="6772">MSFRFRLRHTVDPHPLPSQQFQALFDSLFKLFFILLSRYLFAIGLSPLFSLGKNLSPD</sequence>
<gene>
    <name evidence="2" type="ORF">KSP40_PGU002693</name>
</gene>
<name>A0ABR2LZU9_9ASPA</name>
<feature type="transmembrane region" description="Helical" evidence="1">
    <location>
        <begin position="28"/>
        <end position="49"/>
    </location>
</feature>
<keyword evidence="3" id="KW-1185">Reference proteome</keyword>
<reference evidence="2 3" key="1">
    <citation type="journal article" date="2022" name="Nat. Plants">
        <title>Genomes of leafy and leafless Platanthera orchids illuminate the evolution of mycoheterotrophy.</title>
        <authorList>
            <person name="Li M.H."/>
            <person name="Liu K.W."/>
            <person name="Li Z."/>
            <person name="Lu H.C."/>
            <person name="Ye Q.L."/>
            <person name="Zhang D."/>
            <person name="Wang J.Y."/>
            <person name="Li Y.F."/>
            <person name="Zhong Z.M."/>
            <person name="Liu X."/>
            <person name="Yu X."/>
            <person name="Liu D.K."/>
            <person name="Tu X.D."/>
            <person name="Liu B."/>
            <person name="Hao Y."/>
            <person name="Liao X.Y."/>
            <person name="Jiang Y.T."/>
            <person name="Sun W.H."/>
            <person name="Chen J."/>
            <person name="Chen Y.Q."/>
            <person name="Ai Y."/>
            <person name="Zhai J.W."/>
            <person name="Wu S.S."/>
            <person name="Zhou Z."/>
            <person name="Hsiao Y.Y."/>
            <person name="Wu W.L."/>
            <person name="Chen Y.Y."/>
            <person name="Lin Y.F."/>
            <person name="Hsu J.L."/>
            <person name="Li C.Y."/>
            <person name="Wang Z.W."/>
            <person name="Zhao X."/>
            <person name="Zhong W.Y."/>
            <person name="Ma X.K."/>
            <person name="Ma L."/>
            <person name="Huang J."/>
            <person name="Chen G.Z."/>
            <person name="Huang M.Z."/>
            <person name="Huang L."/>
            <person name="Peng D.H."/>
            <person name="Luo Y.B."/>
            <person name="Zou S.Q."/>
            <person name="Chen S.P."/>
            <person name="Lan S."/>
            <person name="Tsai W.C."/>
            <person name="Van de Peer Y."/>
            <person name="Liu Z.J."/>
        </authorList>
    </citation>
    <scope>NUCLEOTIDE SEQUENCE [LARGE SCALE GENOMIC DNA]</scope>
    <source>
        <strain evidence="2">Lor288</strain>
    </source>
</reference>
<evidence type="ECO:0000313" key="2">
    <source>
        <dbReference type="EMBL" id="KAK8955612.1"/>
    </source>
</evidence>
<keyword evidence="1" id="KW-0472">Membrane</keyword>
<keyword evidence="1" id="KW-1133">Transmembrane helix</keyword>
<organism evidence="2 3">
    <name type="scientific">Platanthera guangdongensis</name>
    <dbReference type="NCBI Taxonomy" id="2320717"/>
    <lineage>
        <taxon>Eukaryota</taxon>
        <taxon>Viridiplantae</taxon>
        <taxon>Streptophyta</taxon>
        <taxon>Embryophyta</taxon>
        <taxon>Tracheophyta</taxon>
        <taxon>Spermatophyta</taxon>
        <taxon>Magnoliopsida</taxon>
        <taxon>Liliopsida</taxon>
        <taxon>Asparagales</taxon>
        <taxon>Orchidaceae</taxon>
        <taxon>Orchidoideae</taxon>
        <taxon>Orchideae</taxon>
        <taxon>Orchidinae</taxon>
        <taxon>Platanthera</taxon>
    </lineage>
</organism>
<dbReference type="EMBL" id="JBBWWR010000013">
    <property type="protein sequence ID" value="KAK8955612.1"/>
    <property type="molecule type" value="Genomic_DNA"/>
</dbReference>
<accession>A0ABR2LZU9</accession>